<keyword evidence="3" id="KW-0540">Nuclease</keyword>
<comment type="caution">
    <text evidence="8">The sequence shown here is derived from an EMBL/GenBank/DDBJ whole genome shotgun (WGS) entry which is preliminary data.</text>
</comment>
<keyword evidence="1" id="KW-0808">Transferase</keyword>
<evidence type="ECO:0000256" key="2">
    <source>
        <dbReference type="ARBA" id="ARBA00022695"/>
    </source>
</evidence>
<evidence type="ECO:0000313" key="8">
    <source>
        <dbReference type="EMBL" id="KAF6727834.1"/>
    </source>
</evidence>
<dbReference type="GO" id="GO:0004519">
    <property type="term" value="F:endonuclease activity"/>
    <property type="evidence" value="ECO:0007669"/>
    <property type="project" value="UniProtKB-KW"/>
</dbReference>
<name>A0A834CEL8_ORYME</name>
<evidence type="ECO:0000256" key="5">
    <source>
        <dbReference type="ARBA" id="ARBA00022801"/>
    </source>
</evidence>
<dbReference type="Pfam" id="PF18697">
    <property type="entry name" value="MLVIN_C"/>
    <property type="match status" value="1"/>
</dbReference>
<evidence type="ECO:0000313" key="9">
    <source>
        <dbReference type="Proteomes" id="UP000646548"/>
    </source>
</evidence>
<protein>
    <submittedName>
        <fullName evidence="8">Pro-Pol polyprotein</fullName>
    </submittedName>
</protein>
<gene>
    <name evidence="8" type="ORF">FQA47_023288</name>
</gene>
<dbReference type="Gene3D" id="2.30.30.850">
    <property type="match status" value="1"/>
</dbReference>
<evidence type="ECO:0000259" key="7">
    <source>
        <dbReference type="Pfam" id="PF18697"/>
    </source>
</evidence>
<accession>A0A834CEL8</accession>
<feature type="region of interest" description="Disordered" evidence="6">
    <location>
        <begin position="111"/>
        <end position="177"/>
    </location>
</feature>
<dbReference type="Proteomes" id="UP000646548">
    <property type="component" value="Unassembled WGS sequence"/>
</dbReference>
<dbReference type="EMBL" id="WKFB01000297">
    <property type="protein sequence ID" value="KAF6727834.1"/>
    <property type="molecule type" value="Genomic_DNA"/>
</dbReference>
<reference evidence="8" key="1">
    <citation type="journal article" name="BMC Genomics">
        <title>Long-read sequencing and de novo genome assembly of marine medaka (Oryzias melastigma).</title>
        <authorList>
            <person name="Liang P."/>
            <person name="Saqib H.S.A."/>
            <person name="Ni X."/>
            <person name="Shen Y."/>
        </authorList>
    </citation>
    <scope>NUCLEOTIDE SEQUENCE</scope>
    <source>
        <strain evidence="8">Bigg-433</strain>
    </source>
</reference>
<evidence type="ECO:0000256" key="1">
    <source>
        <dbReference type="ARBA" id="ARBA00022679"/>
    </source>
</evidence>
<evidence type="ECO:0000256" key="3">
    <source>
        <dbReference type="ARBA" id="ARBA00022722"/>
    </source>
</evidence>
<keyword evidence="4" id="KW-0255">Endonuclease</keyword>
<dbReference type="GO" id="GO:0016779">
    <property type="term" value="F:nucleotidyltransferase activity"/>
    <property type="evidence" value="ECO:0007669"/>
    <property type="project" value="UniProtKB-KW"/>
</dbReference>
<keyword evidence="2" id="KW-0548">Nucleotidyltransferase</keyword>
<sequence>MESVGNIVTGPTCSAATIMTMSTTSESTTAAASMSTTSESTPAAASTSTAPALPRPTDCQHLSLSPGDFIMVKSFKRHGWNHQHWVGPFQILLTTQTAVKVAEQATWIHGSHCKKVPPPEEPPATIQQGHPPTWRRNKLEEKQMREEQTAPRNQHGLKSSVPRARGQKKLAAKGGHH</sequence>
<organism evidence="8 9">
    <name type="scientific">Oryzias melastigma</name>
    <name type="common">Marine medaka</name>
    <dbReference type="NCBI Taxonomy" id="30732"/>
    <lineage>
        <taxon>Eukaryota</taxon>
        <taxon>Metazoa</taxon>
        <taxon>Chordata</taxon>
        <taxon>Craniata</taxon>
        <taxon>Vertebrata</taxon>
        <taxon>Euteleostomi</taxon>
        <taxon>Actinopterygii</taxon>
        <taxon>Neopterygii</taxon>
        <taxon>Teleostei</taxon>
        <taxon>Neoteleostei</taxon>
        <taxon>Acanthomorphata</taxon>
        <taxon>Ovalentaria</taxon>
        <taxon>Atherinomorphae</taxon>
        <taxon>Beloniformes</taxon>
        <taxon>Adrianichthyidae</taxon>
        <taxon>Oryziinae</taxon>
        <taxon>Oryzias</taxon>
    </lineage>
</organism>
<dbReference type="GO" id="GO:0016787">
    <property type="term" value="F:hydrolase activity"/>
    <property type="evidence" value="ECO:0007669"/>
    <property type="project" value="UniProtKB-KW"/>
</dbReference>
<evidence type="ECO:0000256" key="6">
    <source>
        <dbReference type="SAM" id="MobiDB-lite"/>
    </source>
</evidence>
<proteinExistence type="predicted"/>
<feature type="compositionally biased region" description="Low complexity" evidence="6">
    <location>
        <begin position="26"/>
        <end position="52"/>
    </location>
</feature>
<evidence type="ECO:0000256" key="4">
    <source>
        <dbReference type="ARBA" id="ARBA00022759"/>
    </source>
</evidence>
<feature type="region of interest" description="Disordered" evidence="6">
    <location>
        <begin position="26"/>
        <end position="57"/>
    </location>
</feature>
<keyword evidence="5" id="KW-0378">Hydrolase</keyword>
<feature type="domain" description="Murine leukemia virus integrase C-terminal" evidence="7">
    <location>
        <begin position="65"/>
        <end position="116"/>
    </location>
</feature>
<dbReference type="InterPro" id="IPR040643">
    <property type="entry name" value="MLVIN_C"/>
</dbReference>
<feature type="compositionally biased region" description="Basic residues" evidence="6">
    <location>
        <begin position="165"/>
        <end position="177"/>
    </location>
</feature>
<feature type="compositionally biased region" description="Basic and acidic residues" evidence="6">
    <location>
        <begin position="137"/>
        <end position="149"/>
    </location>
</feature>
<dbReference type="AlphaFoldDB" id="A0A834CEL8"/>